<evidence type="ECO:0000313" key="1">
    <source>
        <dbReference type="EMBL" id="GFP53321.1"/>
    </source>
</evidence>
<proteinExistence type="predicted"/>
<evidence type="ECO:0000313" key="2">
    <source>
        <dbReference type="Proteomes" id="UP000517252"/>
    </source>
</evidence>
<reference evidence="1 2" key="1">
    <citation type="submission" date="2020-07" db="EMBL/GenBank/DDBJ databases">
        <title>Trichoderma asperellum IC-1 whole genome shotgun sequence.</title>
        <authorList>
            <person name="Kanamasa S."/>
            <person name="Takahashi H."/>
        </authorList>
    </citation>
    <scope>NUCLEOTIDE SEQUENCE [LARGE SCALE GENOMIC DNA]</scope>
    <source>
        <strain evidence="1 2">IC-1</strain>
    </source>
</reference>
<comment type="caution">
    <text evidence="1">The sequence shown here is derived from an EMBL/GenBank/DDBJ whole genome shotgun (WGS) entry which is preliminary data.</text>
</comment>
<organism evidence="1 2">
    <name type="scientific">Trichoderma asperellum</name>
    <name type="common">Filamentous fungus</name>
    <dbReference type="NCBI Taxonomy" id="101201"/>
    <lineage>
        <taxon>Eukaryota</taxon>
        <taxon>Fungi</taxon>
        <taxon>Dikarya</taxon>
        <taxon>Ascomycota</taxon>
        <taxon>Pezizomycotina</taxon>
        <taxon>Sordariomycetes</taxon>
        <taxon>Hypocreomycetidae</taxon>
        <taxon>Hypocreales</taxon>
        <taxon>Hypocreaceae</taxon>
        <taxon>Trichoderma</taxon>
    </lineage>
</organism>
<name>A0A6V8QLG2_TRIAP</name>
<protein>
    <submittedName>
        <fullName evidence="1">Uncharacterized protein</fullName>
    </submittedName>
</protein>
<sequence>MCHLHVGLNDFGIQSAPAISNKHNDLWRLSISPTNSVSLDPNCCTGLSFFLHNHHIVDIHAHSTRHPPTHVEKFKYMEAMFTSARDDGIEWIYMPLTAQDAITAIRARKHVDHKTPCYFTFYTKSGDKIVVGTPYKEPGEHTTKSLEEDTVYIQEKDARRQFNLIYQIRPSFMPSTIYPDTDTVADGDADGQYPAPVVDPPPTITSLSPYGLNPPPPPKAFFSSASLEGILNVHVFTVSWKKLCKGILIEYENGSKRALGQCRLGLDEVQSWHKPLSMHYMPEDYERNVCDLIRETRTSKSAVVTFDSESSHRSEDGSMEENYYELKGRLNFWFTFHAIELQFVDG</sequence>
<dbReference type="AlphaFoldDB" id="A0A6V8QLG2"/>
<accession>A0A6V8QLG2</accession>
<dbReference type="EMBL" id="BLZH01000002">
    <property type="protein sequence ID" value="GFP53321.1"/>
    <property type="molecule type" value="Genomic_DNA"/>
</dbReference>
<dbReference type="OrthoDB" id="4763081at2759"/>
<gene>
    <name evidence="1" type="ORF">TASIC1_0002050500</name>
</gene>
<dbReference type="Proteomes" id="UP000517252">
    <property type="component" value="Unassembled WGS sequence"/>
</dbReference>